<feature type="domain" description="GP-PDE" evidence="6">
    <location>
        <begin position="83"/>
        <end position="324"/>
    </location>
</feature>
<evidence type="ECO:0000256" key="2">
    <source>
        <dbReference type="ARBA" id="ARBA00022798"/>
    </source>
</evidence>
<organism evidence="7 8">
    <name type="scientific">Manihot esculenta</name>
    <name type="common">Cassava</name>
    <name type="synonym">Jatropha manihot</name>
    <dbReference type="NCBI Taxonomy" id="3983"/>
    <lineage>
        <taxon>Eukaryota</taxon>
        <taxon>Viridiplantae</taxon>
        <taxon>Streptophyta</taxon>
        <taxon>Embryophyta</taxon>
        <taxon>Tracheophyta</taxon>
        <taxon>Spermatophyta</taxon>
        <taxon>Magnoliopsida</taxon>
        <taxon>eudicotyledons</taxon>
        <taxon>Gunneridae</taxon>
        <taxon>Pentapetalae</taxon>
        <taxon>rosids</taxon>
        <taxon>fabids</taxon>
        <taxon>Malpighiales</taxon>
        <taxon>Euphorbiaceae</taxon>
        <taxon>Crotonoideae</taxon>
        <taxon>Manihoteae</taxon>
        <taxon>Manihot</taxon>
    </lineage>
</organism>
<dbReference type="InterPro" id="IPR017946">
    <property type="entry name" value="PLC-like_Pdiesterase_TIM-brl"/>
</dbReference>
<dbReference type="OMA" id="QCKNCIV"/>
<evidence type="ECO:0000256" key="3">
    <source>
        <dbReference type="ARBA" id="ARBA00047512"/>
    </source>
</evidence>
<dbReference type="Pfam" id="PF03009">
    <property type="entry name" value="GDPD"/>
    <property type="match status" value="1"/>
</dbReference>
<dbReference type="Gene3D" id="3.20.20.190">
    <property type="entry name" value="Phosphatidylinositol (PI) phosphodiesterase"/>
    <property type="match status" value="1"/>
</dbReference>
<evidence type="ECO:0000259" key="6">
    <source>
        <dbReference type="PROSITE" id="PS51704"/>
    </source>
</evidence>
<dbReference type="SUPFAM" id="SSF51695">
    <property type="entry name" value="PLC-like phosphodiesterases"/>
    <property type="match status" value="1"/>
</dbReference>
<comment type="catalytic activity">
    <reaction evidence="3">
        <text>a sn-glycero-3-phosphodiester + H2O = an alcohol + sn-glycerol 3-phosphate + H(+)</text>
        <dbReference type="Rhea" id="RHEA:12969"/>
        <dbReference type="ChEBI" id="CHEBI:15377"/>
        <dbReference type="ChEBI" id="CHEBI:15378"/>
        <dbReference type="ChEBI" id="CHEBI:30879"/>
        <dbReference type="ChEBI" id="CHEBI:57597"/>
        <dbReference type="ChEBI" id="CHEBI:83408"/>
        <dbReference type="EC" id="3.1.4.46"/>
    </reaction>
</comment>
<evidence type="ECO:0000313" key="8">
    <source>
        <dbReference type="Proteomes" id="UP000091857"/>
    </source>
</evidence>
<keyword evidence="5" id="KW-1133">Transmembrane helix</keyword>
<accession>A0A2C9WI02</accession>
<name>A0A2C9WI02_MANES</name>
<evidence type="ECO:0000256" key="1">
    <source>
        <dbReference type="ARBA" id="ARBA00012247"/>
    </source>
</evidence>
<comment type="caution">
    <text evidence="7">The sequence shown here is derived from an EMBL/GenBank/DDBJ whole genome shotgun (WGS) entry which is preliminary data.</text>
</comment>
<proteinExistence type="predicted"/>
<feature type="transmembrane region" description="Helical" evidence="5">
    <location>
        <begin position="45"/>
        <end position="65"/>
    </location>
</feature>
<evidence type="ECO:0000256" key="4">
    <source>
        <dbReference type="SAM" id="MobiDB-lite"/>
    </source>
</evidence>
<dbReference type="InterPro" id="IPR044236">
    <property type="entry name" value="GDPD4"/>
</dbReference>
<sequence length="340" mass="38072">MATAGGLGGRRRPAPLLQSHRTGLQGMTGNRFPIRLPSSRRTFRLIIISLAFIALFPPIFFHFRLRRFHQMRSRKCGWLNKPPLVCAHGGDSTNAFPNTMEAYRLALRSRADCIEIDVSRSSDGALFALHDRELQRISGDNTSKVGFLSMEEIKELAVPHQSAAVQVFHDQTIPSIEDALKLISSSVRQVILDAKVGPPSYEKGLAKDILSAVDRSKCKNCVVWAKSDSLARDIIKLSSDITVGYIVMVDPNTGKRMNLLRMKGAEVVGVYHPLIDEKLVRILHGRNNKVYAWTVDDEDSMRRMLFERVDAVVTSNPSLLQQIMQDIRTQCREDGFSLSG</sequence>
<dbReference type="PROSITE" id="PS51704">
    <property type="entry name" value="GP_PDE"/>
    <property type="match status" value="1"/>
</dbReference>
<keyword evidence="2" id="KW-0319">Glycerol metabolism</keyword>
<feature type="region of interest" description="Disordered" evidence="4">
    <location>
        <begin position="1"/>
        <end position="23"/>
    </location>
</feature>
<dbReference type="OrthoDB" id="1058301at2759"/>
<dbReference type="STRING" id="3983.A0A2C9WI02"/>
<keyword evidence="8" id="KW-1185">Reference proteome</keyword>
<dbReference type="AlphaFoldDB" id="A0A2C9WI02"/>
<dbReference type="InterPro" id="IPR030395">
    <property type="entry name" value="GP_PDE_dom"/>
</dbReference>
<dbReference type="PANTHER" id="PTHR47449:SF2">
    <property type="entry name" value="GLYCEROPHOSPHODIESTER PHOSPHODIESTERASE GDPD4"/>
    <property type="match status" value="1"/>
</dbReference>
<dbReference type="Gramene" id="Manes.02G202800.1.v8.1">
    <property type="protein sequence ID" value="Manes.02G202800.1.v8.1.CDS"/>
    <property type="gene ID" value="Manes.02G202800.v8.1"/>
</dbReference>
<keyword evidence="5" id="KW-0472">Membrane</keyword>
<gene>
    <name evidence="7" type="ORF">MANES_02G202800v8</name>
</gene>
<reference evidence="8" key="1">
    <citation type="journal article" date="2016" name="Nat. Biotechnol.">
        <title>Sequencing wild and cultivated cassava and related species reveals extensive interspecific hybridization and genetic diversity.</title>
        <authorList>
            <person name="Bredeson J.V."/>
            <person name="Lyons J.B."/>
            <person name="Prochnik S.E."/>
            <person name="Wu G.A."/>
            <person name="Ha C.M."/>
            <person name="Edsinger-Gonzales E."/>
            <person name="Grimwood J."/>
            <person name="Schmutz J."/>
            <person name="Rabbi I.Y."/>
            <person name="Egesi C."/>
            <person name="Nauluvula P."/>
            <person name="Lebot V."/>
            <person name="Ndunguru J."/>
            <person name="Mkamilo G."/>
            <person name="Bart R.S."/>
            <person name="Setter T.L."/>
            <person name="Gleadow R.M."/>
            <person name="Kulakow P."/>
            <person name="Ferguson M.E."/>
            <person name="Rounsley S."/>
            <person name="Rokhsar D.S."/>
        </authorList>
    </citation>
    <scope>NUCLEOTIDE SEQUENCE [LARGE SCALE GENOMIC DNA]</scope>
    <source>
        <strain evidence="8">cv. AM560-2</strain>
    </source>
</reference>
<dbReference type="GO" id="GO:0006071">
    <property type="term" value="P:glycerol metabolic process"/>
    <property type="evidence" value="ECO:0007669"/>
    <property type="project" value="UniProtKB-KW"/>
</dbReference>
<dbReference type="PANTHER" id="PTHR47449">
    <property type="entry name" value="GLYCEROPHOSPHODIESTER PHOSPHODIESTERASE GDPD4"/>
    <property type="match status" value="1"/>
</dbReference>
<protein>
    <recommendedName>
        <fullName evidence="1">glycerophosphodiester phosphodiesterase</fullName>
        <ecNumber evidence="1">3.1.4.46</ecNumber>
    </recommendedName>
</protein>
<dbReference type="CDD" id="cd08556">
    <property type="entry name" value="GDPD"/>
    <property type="match status" value="1"/>
</dbReference>
<dbReference type="Proteomes" id="UP000091857">
    <property type="component" value="Chromosome 2"/>
</dbReference>
<evidence type="ECO:0000313" key="7">
    <source>
        <dbReference type="EMBL" id="OAY58734.1"/>
    </source>
</evidence>
<dbReference type="EMBL" id="CM004388">
    <property type="protein sequence ID" value="OAY58734.1"/>
    <property type="molecule type" value="Genomic_DNA"/>
</dbReference>
<keyword evidence="5" id="KW-0812">Transmembrane</keyword>
<dbReference type="GO" id="GO:0006629">
    <property type="term" value="P:lipid metabolic process"/>
    <property type="evidence" value="ECO:0007669"/>
    <property type="project" value="InterPro"/>
</dbReference>
<evidence type="ECO:0000256" key="5">
    <source>
        <dbReference type="SAM" id="Phobius"/>
    </source>
</evidence>
<dbReference type="GO" id="GO:0008889">
    <property type="term" value="F:glycerophosphodiester phosphodiesterase activity"/>
    <property type="evidence" value="ECO:0007669"/>
    <property type="project" value="UniProtKB-EC"/>
</dbReference>
<dbReference type="EC" id="3.1.4.46" evidence="1"/>